<gene>
    <name evidence="5" type="ORF">SAMN04487993_10176</name>
</gene>
<dbReference type="GO" id="GO:0043565">
    <property type="term" value="F:sequence-specific DNA binding"/>
    <property type="evidence" value="ECO:0007669"/>
    <property type="project" value="InterPro"/>
</dbReference>
<dbReference type="InterPro" id="IPR018062">
    <property type="entry name" value="HTH_AraC-typ_CS"/>
</dbReference>
<dbReference type="PROSITE" id="PS00041">
    <property type="entry name" value="HTH_ARAC_FAMILY_1"/>
    <property type="match status" value="1"/>
</dbReference>
<dbReference type="STRING" id="555512.SAMN04487993_10176"/>
<evidence type="ECO:0000313" key="5">
    <source>
        <dbReference type="EMBL" id="SDJ07111.1"/>
    </source>
</evidence>
<keyword evidence="6" id="KW-1185">Reference proteome</keyword>
<dbReference type="CDD" id="cd03136">
    <property type="entry name" value="GATase1_AraC_ArgR_like"/>
    <property type="match status" value="1"/>
</dbReference>
<keyword evidence="3" id="KW-0804">Transcription</keyword>
<dbReference type="Pfam" id="PF01965">
    <property type="entry name" value="DJ-1_PfpI"/>
    <property type="match status" value="1"/>
</dbReference>
<dbReference type="RefSeq" id="WP_089849660.1">
    <property type="nucleotide sequence ID" value="NZ_FNEJ01000017.1"/>
</dbReference>
<dbReference type="SUPFAM" id="SSF52317">
    <property type="entry name" value="Class I glutamine amidotransferase-like"/>
    <property type="match status" value="1"/>
</dbReference>
<evidence type="ECO:0000256" key="1">
    <source>
        <dbReference type="ARBA" id="ARBA00023015"/>
    </source>
</evidence>
<reference evidence="5 6" key="1">
    <citation type="submission" date="2016-10" db="EMBL/GenBank/DDBJ databases">
        <authorList>
            <person name="de Groot N.N."/>
        </authorList>
    </citation>
    <scope>NUCLEOTIDE SEQUENCE [LARGE SCALE GENOMIC DNA]</scope>
    <source>
        <strain evidence="5 6">DSM 26424</strain>
    </source>
</reference>
<name>A0A1G8QR40_9RHOB</name>
<dbReference type="Gene3D" id="1.10.10.60">
    <property type="entry name" value="Homeodomain-like"/>
    <property type="match status" value="1"/>
</dbReference>
<dbReference type="AlphaFoldDB" id="A0A1G8QR40"/>
<dbReference type="EMBL" id="FNEJ01000017">
    <property type="protein sequence ID" value="SDJ07111.1"/>
    <property type="molecule type" value="Genomic_DNA"/>
</dbReference>
<keyword evidence="2 5" id="KW-0238">DNA-binding</keyword>
<dbReference type="OrthoDB" id="9793400at2"/>
<proteinExistence type="predicted"/>
<organism evidence="5 6">
    <name type="scientific">Salipiger marinus</name>
    <dbReference type="NCBI Taxonomy" id="555512"/>
    <lineage>
        <taxon>Bacteria</taxon>
        <taxon>Pseudomonadati</taxon>
        <taxon>Pseudomonadota</taxon>
        <taxon>Alphaproteobacteria</taxon>
        <taxon>Rhodobacterales</taxon>
        <taxon>Roseobacteraceae</taxon>
        <taxon>Salipiger</taxon>
    </lineage>
</organism>
<dbReference type="Gene3D" id="3.40.50.880">
    <property type="match status" value="1"/>
</dbReference>
<evidence type="ECO:0000256" key="2">
    <source>
        <dbReference type="ARBA" id="ARBA00023125"/>
    </source>
</evidence>
<dbReference type="InterPro" id="IPR052158">
    <property type="entry name" value="INH-QAR"/>
</dbReference>
<dbReference type="Pfam" id="PF12833">
    <property type="entry name" value="HTH_18"/>
    <property type="match status" value="1"/>
</dbReference>
<keyword evidence="1" id="KW-0805">Transcription regulation</keyword>
<dbReference type="InterPro" id="IPR009057">
    <property type="entry name" value="Homeodomain-like_sf"/>
</dbReference>
<dbReference type="GO" id="GO:0003700">
    <property type="term" value="F:DNA-binding transcription factor activity"/>
    <property type="evidence" value="ECO:0007669"/>
    <property type="project" value="InterPro"/>
</dbReference>
<dbReference type="PROSITE" id="PS01124">
    <property type="entry name" value="HTH_ARAC_FAMILY_2"/>
    <property type="match status" value="1"/>
</dbReference>
<dbReference type="PANTHER" id="PTHR43130">
    <property type="entry name" value="ARAC-FAMILY TRANSCRIPTIONAL REGULATOR"/>
    <property type="match status" value="1"/>
</dbReference>
<accession>A0A1G8QR40</accession>
<feature type="domain" description="HTH araC/xylS-type" evidence="4">
    <location>
        <begin position="232"/>
        <end position="330"/>
    </location>
</feature>
<dbReference type="SUPFAM" id="SSF46689">
    <property type="entry name" value="Homeodomain-like"/>
    <property type="match status" value="2"/>
</dbReference>
<evidence type="ECO:0000313" key="6">
    <source>
        <dbReference type="Proteomes" id="UP000199093"/>
    </source>
</evidence>
<dbReference type="InterPro" id="IPR029062">
    <property type="entry name" value="Class_I_gatase-like"/>
</dbReference>
<dbReference type="InterPro" id="IPR018060">
    <property type="entry name" value="HTH_AraC"/>
</dbReference>
<sequence>MTNHAALPPMSAAPLEVGLLVMPNAALLTLGSVVDPMRVANRHLGQQAYRWRILSEDGQPVPLTCGVRLPVDAALAAGADPLSGPPPEVLIVLAGYGARDMARGRILPELRRAARGARLLVAVDSGSWLLAAAGLMQGRRATTHWEDLEDFAARHPEVDLVADRYVIDGRLASAGGAGPAQDLMLALIEARHGPALAMEVAGTFILSRRPASESQRLAIAAGAPSGGDPRVAAAIARMEDRLDMPEPVSATACAVGLSLRRLQVLFAREIGMSPKDYALELRLQAARRLVADSRAPLSEVALRCGFAAQSALSRAFRSRFGEAPSALRRRNGAR</sequence>
<dbReference type="PANTHER" id="PTHR43130:SF3">
    <property type="entry name" value="HTH-TYPE TRANSCRIPTIONAL REGULATOR RV1931C"/>
    <property type="match status" value="1"/>
</dbReference>
<dbReference type="InterPro" id="IPR002818">
    <property type="entry name" value="DJ-1/PfpI"/>
</dbReference>
<evidence type="ECO:0000259" key="4">
    <source>
        <dbReference type="PROSITE" id="PS01124"/>
    </source>
</evidence>
<dbReference type="SMART" id="SM00342">
    <property type="entry name" value="HTH_ARAC"/>
    <property type="match status" value="1"/>
</dbReference>
<dbReference type="Proteomes" id="UP000199093">
    <property type="component" value="Unassembled WGS sequence"/>
</dbReference>
<evidence type="ECO:0000256" key="3">
    <source>
        <dbReference type="ARBA" id="ARBA00023163"/>
    </source>
</evidence>
<protein>
    <submittedName>
        <fullName evidence="5">Transcriptional regulator GlxA family, contains an amidase domain and an AraC-type DNA-binding HTH domain</fullName>
    </submittedName>
</protein>